<evidence type="ECO:0000313" key="8">
    <source>
        <dbReference type="EMBL" id="PWZ02601.1"/>
    </source>
</evidence>
<dbReference type="EMBL" id="KZ819188">
    <property type="protein sequence ID" value="PWZ02601.1"/>
    <property type="molecule type" value="Genomic_DNA"/>
</dbReference>
<dbReference type="FunFam" id="3.30.2160.10:FF:000002">
    <property type="entry name" value="Putative Ubiquitin-protein ligase E3C"/>
    <property type="match status" value="1"/>
</dbReference>
<dbReference type="FunFam" id="3.30.2410.10:FF:000011">
    <property type="entry name" value="Putative Ubiquitin-protein ligase E3C"/>
    <property type="match status" value="1"/>
</dbReference>
<dbReference type="PANTHER" id="PTHR45700:SF2">
    <property type="entry name" value="UBIQUITIN-PROTEIN LIGASE E3C"/>
    <property type="match status" value="1"/>
</dbReference>
<dbReference type="Pfam" id="PF00632">
    <property type="entry name" value="HECT"/>
    <property type="match status" value="1"/>
</dbReference>
<protein>
    <recommendedName>
        <fullName evidence="2">HECT-type E3 ubiquitin transferase</fullName>
        <ecNumber evidence="2">2.3.2.26</ecNumber>
    </recommendedName>
</protein>
<feature type="region of interest" description="Disordered" evidence="6">
    <location>
        <begin position="1"/>
        <end position="33"/>
    </location>
</feature>
<dbReference type="Proteomes" id="UP000246740">
    <property type="component" value="Unassembled WGS sequence"/>
</dbReference>
<dbReference type="InterPro" id="IPR044611">
    <property type="entry name" value="E3A/B/C-like"/>
</dbReference>
<dbReference type="InParanoid" id="A0A317XZ83"/>
<keyword evidence="4 5" id="KW-0833">Ubl conjugation pathway</keyword>
<dbReference type="EC" id="2.3.2.26" evidence="2"/>
<keyword evidence="3" id="KW-0808">Transferase</keyword>
<dbReference type="PROSITE" id="PS50237">
    <property type="entry name" value="HECT"/>
    <property type="match status" value="1"/>
</dbReference>
<dbReference type="GO" id="GO:0006511">
    <property type="term" value="P:ubiquitin-dependent protein catabolic process"/>
    <property type="evidence" value="ECO:0007669"/>
    <property type="project" value="TreeGrafter"/>
</dbReference>
<organism evidence="8 9">
    <name type="scientific">Testicularia cyperi</name>
    <dbReference type="NCBI Taxonomy" id="1882483"/>
    <lineage>
        <taxon>Eukaryota</taxon>
        <taxon>Fungi</taxon>
        <taxon>Dikarya</taxon>
        <taxon>Basidiomycota</taxon>
        <taxon>Ustilaginomycotina</taxon>
        <taxon>Ustilaginomycetes</taxon>
        <taxon>Ustilaginales</taxon>
        <taxon>Anthracoideaceae</taxon>
        <taxon>Testicularia</taxon>
    </lineage>
</organism>
<dbReference type="Gene3D" id="3.30.2160.10">
    <property type="entry name" value="Hect, E3 ligase catalytic domain"/>
    <property type="match status" value="1"/>
</dbReference>
<evidence type="ECO:0000256" key="4">
    <source>
        <dbReference type="ARBA" id="ARBA00022786"/>
    </source>
</evidence>
<dbReference type="STRING" id="1882483.A0A317XZ83"/>
<dbReference type="GO" id="GO:0061630">
    <property type="term" value="F:ubiquitin protein ligase activity"/>
    <property type="evidence" value="ECO:0007669"/>
    <property type="project" value="UniProtKB-EC"/>
</dbReference>
<evidence type="ECO:0000259" key="7">
    <source>
        <dbReference type="PROSITE" id="PS50237"/>
    </source>
</evidence>
<dbReference type="InterPro" id="IPR000569">
    <property type="entry name" value="HECT_dom"/>
</dbReference>
<name>A0A317XZ83_9BASI</name>
<dbReference type="Gene3D" id="3.30.2410.10">
    <property type="entry name" value="Hect, E3 ligase catalytic domain"/>
    <property type="match status" value="1"/>
</dbReference>
<dbReference type="GO" id="GO:0000209">
    <property type="term" value="P:protein polyubiquitination"/>
    <property type="evidence" value="ECO:0007669"/>
    <property type="project" value="InterPro"/>
</dbReference>
<dbReference type="OrthoDB" id="8068875at2759"/>
<accession>A0A317XZ83</accession>
<gene>
    <name evidence="8" type="ORF">BCV70DRAFT_182808</name>
</gene>
<evidence type="ECO:0000256" key="2">
    <source>
        <dbReference type="ARBA" id="ARBA00012485"/>
    </source>
</evidence>
<feature type="region of interest" description="Disordered" evidence="6">
    <location>
        <begin position="502"/>
        <end position="526"/>
    </location>
</feature>
<dbReference type="SUPFAM" id="SSF56204">
    <property type="entry name" value="Hect, E3 ligase catalytic domain"/>
    <property type="match status" value="1"/>
</dbReference>
<dbReference type="CDD" id="cd00078">
    <property type="entry name" value="HECTc"/>
    <property type="match status" value="1"/>
</dbReference>
<proteinExistence type="predicted"/>
<feature type="domain" description="HECT" evidence="7">
    <location>
        <begin position="875"/>
        <end position="1209"/>
    </location>
</feature>
<evidence type="ECO:0000313" key="9">
    <source>
        <dbReference type="Proteomes" id="UP000246740"/>
    </source>
</evidence>
<evidence type="ECO:0000256" key="5">
    <source>
        <dbReference type="PROSITE-ProRule" id="PRU00104"/>
    </source>
</evidence>
<dbReference type="PANTHER" id="PTHR45700">
    <property type="entry name" value="UBIQUITIN-PROTEIN LIGASE E3C"/>
    <property type="match status" value="1"/>
</dbReference>
<evidence type="ECO:0000256" key="3">
    <source>
        <dbReference type="ARBA" id="ARBA00022679"/>
    </source>
</evidence>
<reference evidence="8 9" key="1">
    <citation type="journal article" date="2018" name="Mol. Biol. Evol.">
        <title>Broad Genomic Sampling Reveals a Smut Pathogenic Ancestry of the Fungal Clade Ustilaginomycotina.</title>
        <authorList>
            <person name="Kijpornyongpan T."/>
            <person name="Mondo S.J."/>
            <person name="Barry K."/>
            <person name="Sandor L."/>
            <person name="Lee J."/>
            <person name="Lipzen A."/>
            <person name="Pangilinan J."/>
            <person name="LaButti K."/>
            <person name="Hainaut M."/>
            <person name="Henrissat B."/>
            <person name="Grigoriev I.V."/>
            <person name="Spatafora J.W."/>
            <person name="Aime M.C."/>
        </authorList>
    </citation>
    <scope>NUCLEOTIDE SEQUENCE [LARGE SCALE GENOMIC DNA]</scope>
    <source>
        <strain evidence="8 9">MCA 3645</strain>
    </source>
</reference>
<sequence length="1209" mass="133116">MNFNFTGSTRGQRDVNLGGTSSNGIDPARKARQERLEREQLRIRQNAAVRIQSQVRRISQSQVVRRQCYEELDTLLAQVTAPSVSAHDSRLITATRSMLIAAGPSSRRPTAEDQKYFSRWVEVMTRPVDGKPLMLLPLQDLSNRWLRLLGLACKYALRLLSMHNVDVSSAGSDPGVDVSVLTFLGLLVDIDTNSPAQRVQTSPSGVTLPATLVDLSLRNGLHHSIRSYILSFAPNVKAPAATVGVAIKLALAPFALFKTVAPSALTPSSGTSLQDAMIIDDNDEPEELLLDPLTRAVVTFTEEILTIPLLRKRLPLSAVTDLATRLPFDAVLELVISTKEPQNTAESAFLRTPHFLANFLAFGSARVSFIKSGKDLNRYLEALNVAQSALPLAVFQRSTLHTTAPSAYGHAIGSDVQTEGKSAIASKRASESSTYVETYSRLAIVVSDNHISTIVSISNRFPNSTRPQLFAFFCIVLSSWPSDIGDHVLNRLLFSDPSSAVTGKSGSSDAQHAATPVGSRARKTAGPAGTALIREYWRGHVRGSTLTKELAATHSGTRARDFLSTLSGPQFAEEWPGFVLLANLLSKVLLTLSDDEFYSKQGMPGATAAANAGTWLTAEEIISISGILRNVAFAMYWHEGKAPLINMDETSATGIPAGKHTAQLADAPQVPGMRMTIPALRALVTKVLQQFHARDSRRKFAPLDHWLMVSQLDLKDFITTVVLEERHLSSEQDEDEDLVGSEAVSARSGTFATLGAPQNRSNTELMGDGEDMDEVMSSDRSLGNLRQLRAQGRRSQHLTASNLAFLSPRLGILNNVPFLIPFDVRVEIFAKFIMIDAEKIGVYRDRWVRRAPVKIRRSHVAQDGFAMLNPLGAQLKHPIQIVFIDDFGQAEAGIDGGGLFKEFLTSLVREAFDTDRGLWKASDSQEIYPNPHSYARSKEQLEWFTFLGRVIGLALYEGILVNVKFAGFFLSKMLGKQSYLDDLGSIDSLDKELYRGLISLKNYDGNVEDLSLIFTVDDEEFGVRNTIELVPGGANIPVTNLNRMEYIYRISHYRLTTQIAPQCQAFFSGLAEMIHPRWLRSFNREELSILISGTEDPVDIDDLKKNTIYSGFSPDDLTIQYFWSALESFDQTRRGAFLKFVTSSPRPPLLGFAQLNPKFAIRNAGADTSRLPTASTCVNLLKLPAYTTPEICRQKLLYAIESGAGFDLS</sequence>
<evidence type="ECO:0000256" key="1">
    <source>
        <dbReference type="ARBA" id="ARBA00000885"/>
    </source>
</evidence>
<feature type="compositionally biased region" description="Polar residues" evidence="6">
    <location>
        <begin position="1"/>
        <end position="10"/>
    </location>
</feature>
<evidence type="ECO:0000256" key="6">
    <source>
        <dbReference type="SAM" id="MobiDB-lite"/>
    </source>
</evidence>
<feature type="active site" description="Glycyl thioester intermediate" evidence="5">
    <location>
        <position position="1177"/>
    </location>
</feature>
<comment type="catalytic activity">
    <reaction evidence="1">
        <text>S-ubiquitinyl-[E2 ubiquitin-conjugating enzyme]-L-cysteine + [acceptor protein]-L-lysine = [E2 ubiquitin-conjugating enzyme]-L-cysteine + N(6)-ubiquitinyl-[acceptor protein]-L-lysine.</text>
        <dbReference type="EC" id="2.3.2.26"/>
    </reaction>
</comment>
<dbReference type="InterPro" id="IPR035983">
    <property type="entry name" value="Hect_E3_ubiquitin_ligase"/>
</dbReference>
<dbReference type="SMART" id="SM00119">
    <property type="entry name" value="HECTc"/>
    <property type="match status" value="1"/>
</dbReference>
<dbReference type="AlphaFoldDB" id="A0A317XZ83"/>
<keyword evidence="9" id="KW-1185">Reference proteome</keyword>
<dbReference type="FunCoup" id="A0A317XZ83">
    <property type="interactions" value="184"/>
</dbReference>
<dbReference type="Gene3D" id="3.90.1750.10">
    <property type="entry name" value="Hect, E3 ligase catalytic domains"/>
    <property type="match status" value="1"/>
</dbReference>